<name>M5AEF6_LEVBR</name>
<dbReference type="AlphaFoldDB" id="M5AEF6"/>
<gene>
    <name evidence="1" type="ORF">LVISKB_1165</name>
</gene>
<accession>M5AEF6</accession>
<evidence type="ECO:0000313" key="1">
    <source>
        <dbReference type="EMBL" id="BAN06800.1"/>
    </source>
</evidence>
<proteinExistence type="predicted"/>
<dbReference type="KEGG" id="lbk:LVISKB_1165"/>
<evidence type="ECO:0000313" key="2">
    <source>
        <dbReference type="Proteomes" id="UP000012042"/>
    </source>
</evidence>
<sequence>MTVLRHIIRYEIGVAKRKIAKTLLLVGLIY</sequence>
<organism evidence="1 2">
    <name type="scientific">Levilactobacillus brevis KB290</name>
    <dbReference type="NCBI Taxonomy" id="1001583"/>
    <lineage>
        <taxon>Bacteria</taxon>
        <taxon>Bacillati</taxon>
        <taxon>Bacillota</taxon>
        <taxon>Bacilli</taxon>
        <taxon>Lactobacillales</taxon>
        <taxon>Lactobacillaceae</taxon>
        <taxon>Levilactobacillus</taxon>
    </lineage>
</organism>
<protein>
    <submittedName>
        <fullName evidence="1">Uncharacterized protein</fullName>
    </submittedName>
</protein>
<dbReference type="EMBL" id="AP012167">
    <property type="protein sequence ID" value="BAN06800.1"/>
    <property type="molecule type" value="Genomic_DNA"/>
</dbReference>
<reference evidence="1 2" key="1">
    <citation type="journal article" date="2013" name="PLoS ONE">
        <title>Genomic Analysis by Deep Sequencing of the Probiotic Lactobacillus brevis KB290 Harboring Nine Plasmids Reveals Genomic Stability.</title>
        <authorList>
            <person name="Fukao M."/>
            <person name="Oshima K."/>
            <person name="Morita H."/>
            <person name="Toh H."/>
            <person name="Suda W."/>
            <person name="Kim S.W."/>
            <person name="Suzuki S."/>
            <person name="Yakabe T."/>
            <person name="Hattori M."/>
            <person name="Yajima N."/>
        </authorList>
    </citation>
    <scope>NUCLEOTIDE SEQUENCE [LARGE SCALE GENOMIC DNA]</scope>
    <source>
        <strain evidence="1 2">KB290</strain>
    </source>
</reference>
<dbReference type="HOGENOM" id="CLU_3404132_0_0_9"/>
<dbReference type="Proteomes" id="UP000012042">
    <property type="component" value="Chromosome"/>
</dbReference>